<evidence type="ECO:0000313" key="2">
    <source>
        <dbReference type="EMBL" id="QHU14392.1"/>
    </source>
</evidence>
<feature type="domain" description="Methyltransferase type 11" evidence="1">
    <location>
        <begin position="44"/>
        <end position="93"/>
    </location>
</feature>
<evidence type="ECO:0000259" key="1">
    <source>
        <dbReference type="Pfam" id="PF08241"/>
    </source>
</evidence>
<accession>A0A6C0K8M7</accession>
<dbReference type="Gene3D" id="3.40.50.150">
    <property type="entry name" value="Vaccinia Virus protein VP39"/>
    <property type="match status" value="1"/>
</dbReference>
<dbReference type="EMBL" id="MN740839">
    <property type="protein sequence ID" value="QHU14392.1"/>
    <property type="molecule type" value="Genomic_DNA"/>
</dbReference>
<name>A0A6C0K8M7_9ZZZZ</name>
<dbReference type="GO" id="GO:0008757">
    <property type="term" value="F:S-adenosylmethionine-dependent methyltransferase activity"/>
    <property type="evidence" value="ECO:0007669"/>
    <property type="project" value="InterPro"/>
</dbReference>
<sequence length="210" mass="24076">MKFEDIENADEIYLYLGDMEQQRRDATKKDWVGLSLNKSDGTHIHHDVTYRIPLKDDSVDIVQAEDVMEHIEYAQLCACINDIHRILKPGGLFRLSMPDYNCDILRDRSLKDPEGRIVFDAGGGGRFDVDTQSVVNGGHVWFPSYPTVRSLLGSTSFPLDNCHFKHYYDNGFPVTNEIDYSLGWISRTPDHDARVQSPFRPMSIVIDCYK</sequence>
<dbReference type="InterPro" id="IPR029063">
    <property type="entry name" value="SAM-dependent_MTases_sf"/>
</dbReference>
<proteinExistence type="predicted"/>
<dbReference type="AlphaFoldDB" id="A0A6C0K8M7"/>
<protein>
    <recommendedName>
        <fullName evidence="1">Methyltransferase type 11 domain-containing protein</fullName>
    </recommendedName>
</protein>
<dbReference type="InterPro" id="IPR013216">
    <property type="entry name" value="Methyltransf_11"/>
</dbReference>
<dbReference type="SUPFAM" id="SSF53335">
    <property type="entry name" value="S-adenosyl-L-methionine-dependent methyltransferases"/>
    <property type="match status" value="1"/>
</dbReference>
<dbReference type="Pfam" id="PF08241">
    <property type="entry name" value="Methyltransf_11"/>
    <property type="match status" value="1"/>
</dbReference>
<organism evidence="2">
    <name type="scientific">viral metagenome</name>
    <dbReference type="NCBI Taxonomy" id="1070528"/>
    <lineage>
        <taxon>unclassified sequences</taxon>
        <taxon>metagenomes</taxon>
        <taxon>organismal metagenomes</taxon>
    </lineage>
</organism>
<reference evidence="2" key="1">
    <citation type="journal article" date="2020" name="Nature">
        <title>Giant virus diversity and host interactions through global metagenomics.</title>
        <authorList>
            <person name="Schulz F."/>
            <person name="Roux S."/>
            <person name="Paez-Espino D."/>
            <person name="Jungbluth S."/>
            <person name="Walsh D.A."/>
            <person name="Denef V.J."/>
            <person name="McMahon K.D."/>
            <person name="Konstantinidis K.T."/>
            <person name="Eloe-Fadrosh E.A."/>
            <person name="Kyrpides N.C."/>
            <person name="Woyke T."/>
        </authorList>
    </citation>
    <scope>NUCLEOTIDE SEQUENCE</scope>
    <source>
        <strain evidence="2">GVMAG-S-1102113-118</strain>
    </source>
</reference>